<dbReference type="PANTHER" id="PTHR42646">
    <property type="entry name" value="FLAP ENDONUCLEASE XNI"/>
    <property type="match status" value="1"/>
</dbReference>
<evidence type="ECO:0000256" key="1">
    <source>
        <dbReference type="ARBA" id="ARBA00022722"/>
    </source>
</evidence>
<dbReference type="Gene3D" id="3.40.50.1010">
    <property type="entry name" value="5'-nuclease"/>
    <property type="match status" value="1"/>
</dbReference>
<dbReference type="GO" id="GO:0008409">
    <property type="term" value="F:5'-3' exonuclease activity"/>
    <property type="evidence" value="ECO:0007669"/>
    <property type="project" value="InterPro"/>
</dbReference>
<dbReference type="EMBL" id="JOKH01000009">
    <property type="protein sequence ID" value="KEQ13067.1"/>
    <property type="molecule type" value="Genomic_DNA"/>
</dbReference>
<dbReference type="InterPro" id="IPR036279">
    <property type="entry name" value="5-3_exonuclease_C_sf"/>
</dbReference>
<dbReference type="EMBL" id="JOKH01000010">
    <property type="protein sequence ID" value="KEQ12138.1"/>
    <property type="molecule type" value="Genomic_DNA"/>
</dbReference>
<evidence type="ECO:0000259" key="3">
    <source>
        <dbReference type="SMART" id="SM00475"/>
    </source>
</evidence>
<dbReference type="SUPFAM" id="SSF47807">
    <property type="entry name" value="5' to 3' exonuclease, C-terminal subdomain"/>
    <property type="match status" value="1"/>
</dbReference>
<dbReference type="STRING" id="1137799.GZ78_26275"/>
<dbReference type="Proteomes" id="UP000028073">
    <property type="component" value="Unassembled WGS sequence"/>
</dbReference>
<keyword evidence="2" id="KW-0378">Hydrolase</keyword>
<evidence type="ECO:0000256" key="2">
    <source>
        <dbReference type="ARBA" id="ARBA00022801"/>
    </source>
</evidence>
<evidence type="ECO:0000313" key="4">
    <source>
        <dbReference type="EMBL" id="KEQ12138.1"/>
    </source>
</evidence>
<dbReference type="SUPFAM" id="SSF88723">
    <property type="entry name" value="PIN domain-like"/>
    <property type="match status" value="1"/>
</dbReference>
<evidence type="ECO:0000313" key="5">
    <source>
        <dbReference type="EMBL" id="KEQ13067.1"/>
    </source>
</evidence>
<dbReference type="InterPro" id="IPR020046">
    <property type="entry name" value="5-3_exonucl_a-hlix_arch_N"/>
</dbReference>
<evidence type="ECO:0000313" key="6">
    <source>
        <dbReference type="Proteomes" id="UP000028073"/>
    </source>
</evidence>
<dbReference type="InterPro" id="IPR002421">
    <property type="entry name" value="5-3_exonuclease"/>
</dbReference>
<dbReference type="RefSeq" id="WP_034842173.1">
    <property type="nucleotide sequence ID" value="NZ_JOKH01000009.1"/>
</dbReference>
<dbReference type="SMART" id="SM00475">
    <property type="entry name" value="53EXOc"/>
    <property type="match status" value="1"/>
</dbReference>
<dbReference type="OrthoDB" id="9806424at2"/>
<reference evidence="5 6" key="1">
    <citation type="submission" date="2014-06" db="EMBL/GenBank/DDBJ databases">
        <title>Whole Genome Sequences of Three Symbiotic Endozoicomonas Bacteria.</title>
        <authorList>
            <person name="Neave M.J."/>
            <person name="Apprill A."/>
            <person name="Voolstra C.R."/>
        </authorList>
    </citation>
    <scope>NUCLEOTIDE SEQUENCE [LARGE SCALE GENOMIC DNA]</scope>
    <source>
        <strain evidence="5 6">DSM 25634</strain>
    </source>
</reference>
<accession>A0A081N3P4</accession>
<dbReference type="GO" id="GO:0033567">
    <property type="term" value="P:DNA replication, Okazaki fragment processing"/>
    <property type="evidence" value="ECO:0007669"/>
    <property type="project" value="InterPro"/>
</dbReference>
<dbReference type="GO" id="GO:0017108">
    <property type="term" value="F:5'-flap endonuclease activity"/>
    <property type="evidence" value="ECO:0007669"/>
    <property type="project" value="InterPro"/>
</dbReference>
<comment type="caution">
    <text evidence="5">The sequence shown here is derived from an EMBL/GenBank/DDBJ whole genome shotgun (WGS) entry which is preliminary data.</text>
</comment>
<dbReference type="InterPro" id="IPR020045">
    <property type="entry name" value="DNA_polI_H3TH"/>
</dbReference>
<sequence>MPPHLLLIDALNLIRRVHAAVRAPDEDSQVDGAVSATLSSLIRAIKETSPTHCLIVFDGNPPTWRHELFPDYKKGRKPMPDSLRKRLGDFNRAFQKMGVKTFRKSGLEADDVIAAIASKASKAEVRTTILSTDRIFLQLLASPHIKLRDHFQKLDYQGQNVQNLYGFGADKLTEFWAIAGVGDVPGVQGVGDKGATALILEHQTMSNVFLLAEDAKGAAGKVIKQKDQALLSLKLATLACDIEVGVRMKDLRSG</sequence>
<dbReference type="GO" id="GO:0003677">
    <property type="term" value="F:DNA binding"/>
    <property type="evidence" value="ECO:0007669"/>
    <property type="project" value="InterPro"/>
</dbReference>
<dbReference type="Pfam" id="PF02739">
    <property type="entry name" value="5_3_exonuc_N"/>
    <property type="match status" value="1"/>
</dbReference>
<dbReference type="AlphaFoldDB" id="A0A081N3P4"/>
<gene>
    <name evidence="5" type="ORF">GZ78_26275</name>
    <name evidence="4" type="ORF">GZ78_27160</name>
</gene>
<dbReference type="Gene3D" id="1.10.150.20">
    <property type="entry name" value="5' to 3' exonuclease, C-terminal subdomain"/>
    <property type="match status" value="1"/>
</dbReference>
<name>A0A081N3P4_9GAMM</name>
<dbReference type="Pfam" id="PF01367">
    <property type="entry name" value="5_3_exonuc"/>
    <property type="match status" value="1"/>
</dbReference>
<dbReference type="CDD" id="cd09859">
    <property type="entry name" value="PIN_53EXO"/>
    <property type="match status" value="1"/>
</dbReference>
<proteinExistence type="predicted"/>
<organism evidence="5 6">
    <name type="scientific">Endozoicomonas numazuensis</name>
    <dbReference type="NCBI Taxonomy" id="1137799"/>
    <lineage>
        <taxon>Bacteria</taxon>
        <taxon>Pseudomonadati</taxon>
        <taxon>Pseudomonadota</taxon>
        <taxon>Gammaproteobacteria</taxon>
        <taxon>Oceanospirillales</taxon>
        <taxon>Endozoicomonadaceae</taxon>
        <taxon>Endozoicomonas</taxon>
    </lineage>
</organism>
<dbReference type="eggNOG" id="COG0258">
    <property type="taxonomic scope" value="Bacteria"/>
</dbReference>
<keyword evidence="6" id="KW-1185">Reference proteome</keyword>
<protein>
    <recommendedName>
        <fullName evidence="3">5'-3' exonuclease domain-containing protein</fullName>
    </recommendedName>
</protein>
<dbReference type="PANTHER" id="PTHR42646:SF2">
    <property type="entry name" value="5'-3' EXONUCLEASE FAMILY PROTEIN"/>
    <property type="match status" value="1"/>
</dbReference>
<dbReference type="InterPro" id="IPR029060">
    <property type="entry name" value="PIN-like_dom_sf"/>
</dbReference>
<feature type="domain" description="5'-3' exonuclease" evidence="3">
    <location>
        <begin position="1"/>
        <end position="254"/>
    </location>
</feature>
<keyword evidence="1" id="KW-0540">Nuclease</keyword>
<dbReference type="InterPro" id="IPR038969">
    <property type="entry name" value="FEN"/>
</dbReference>